<dbReference type="AlphaFoldDB" id="A0A392UTR0"/>
<protein>
    <submittedName>
        <fullName evidence="2">Uncharacterized protein</fullName>
    </submittedName>
</protein>
<evidence type="ECO:0000256" key="1">
    <source>
        <dbReference type="SAM" id="MobiDB-lite"/>
    </source>
</evidence>
<keyword evidence="3" id="KW-1185">Reference proteome</keyword>
<dbReference type="EMBL" id="LXQA010954903">
    <property type="protein sequence ID" value="MCI78613.1"/>
    <property type="molecule type" value="Genomic_DNA"/>
</dbReference>
<evidence type="ECO:0000313" key="2">
    <source>
        <dbReference type="EMBL" id="MCI78613.1"/>
    </source>
</evidence>
<dbReference type="Proteomes" id="UP000265520">
    <property type="component" value="Unassembled WGS sequence"/>
</dbReference>
<feature type="region of interest" description="Disordered" evidence="1">
    <location>
        <begin position="1"/>
        <end position="34"/>
    </location>
</feature>
<proteinExistence type="predicted"/>
<evidence type="ECO:0000313" key="3">
    <source>
        <dbReference type="Proteomes" id="UP000265520"/>
    </source>
</evidence>
<reference evidence="2 3" key="1">
    <citation type="journal article" date="2018" name="Front. Plant Sci.">
        <title>Red Clover (Trifolium pratense) and Zigzag Clover (T. medium) - A Picture of Genomic Similarities and Differences.</title>
        <authorList>
            <person name="Dluhosova J."/>
            <person name="Istvanek J."/>
            <person name="Nedelnik J."/>
            <person name="Repkova J."/>
        </authorList>
    </citation>
    <scope>NUCLEOTIDE SEQUENCE [LARGE SCALE GENOMIC DNA]</scope>
    <source>
        <strain evidence="3">cv. 10/8</strain>
        <tissue evidence="2">Leaf</tissue>
    </source>
</reference>
<gene>
    <name evidence="2" type="ORF">A2U01_0099884</name>
</gene>
<comment type="caution">
    <text evidence="2">The sequence shown here is derived from an EMBL/GenBank/DDBJ whole genome shotgun (WGS) entry which is preliminary data.</text>
</comment>
<feature type="non-terminal residue" evidence="2">
    <location>
        <position position="1"/>
    </location>
</feature>
<feature type="compositionally biased region" description="Polar residues" evidence="1">
    <location>
        <begin position="1"/>
        <end position="13"/>
    </location>
</feature>
<accession>A0A392UTR0</accession>
<organism evidence="2 3">
    <name type="scientific">Trifolium medium</name>
    <dbReference type="NCBI Taxonomy" id="97028"/>
    <lineage>
        <taxon>Eukaryota</taxon>
        <taxon>Viridiplantae</taxon>
        <taxon>Streptophyta</taxon>
        <taxon>Embryophyta</taxon>
        <taxon>Tracheophyta</taxon>
        <taxon>Spermatophyta</taxon>
        <taxon>Magnoliopsida</taxon>
        <taxon>eudicotyledons</taxon>
        <taxon>Gunneridae</taxon>
        <taxon>Pentapetalae</taxon>
        <taxon>rosids</taxon>
        <taxon>fabids</taxon>
        <taxon>Fabales</taxon>
        <taxon>Fabaceae</taxon>
        <taxon>Papilionoideae</taxon>
        <taxon>50 kb inversion clade</taxon>
        <taxon>NPAAA clade</taxon>
        <taxon>Hologalegina</taxon>
        <taxon>IRL clade</taxon>
        <taxon>Trifolieae</taxon>
        <taxon>Trifolium</taxon>
    </lineage>
</organism>
<name>A0A392UTR0_9FABA</name>
<sequence>GDEALSKQSSSEIPYSGEKPHHHQVKVTTTSEKK</sequence>